<gene>
    <name evidence="1" type="ORF">K3G42_019026</name>
</gene>
<accession>A0ACB8F4H3</accession>
<sequence length="116" mass="13947">MTPAITQTETVEYPVFKTIIKWEKRTAYNAIYCEERHKEMARETWHVRELVIDFERDFTEYNLDANTKYEFQVRCKLIQTGRFWSIWSEPVTYMTPEAGEHHSSFFLILLTQVKTG</sequence>
<dbReference type="Proteomes" id="UP000827872">
    <property type="component" value="Linkage Group LG05"/>
</dbReference>
<comment type="caution">
    <text evidence="1">The sequence shown here is derived from an EMBL/GenBank/DDBJ whole genome shotgun (WGS) entry which is preliminary data.</text>
</comment>
<keyword evidence="2" id="KW-1185">Reference proteome</keyword>
<dbReference type="EMBL" id="CM037618">
    <property type="protein sequence ID" value="KAH7999794.1"/>
    <property type="molecule type" value="Genomic_DNA"/>
</dbReference>
<proteinExistence type="predicted"/>
<protein>
    <submittedName>
        <fullName evidence="1">Uncharacterized protein</fullName>
    </submittedName>
</protein>
<evidence type="ECO:0000313" key="2">
    <source>
        <dbReference type="Proteomes" id="UP000827872"/>
    </source>
</evidence>
<evidence type="ECO:0000313" key="1">
    <source>
        <dbReference type="EMBL" id="KAH7999794.1"/>
    </source>
</evidence>
<organism evidence="1 2">
    <name type="scientific">Sphaerodactylus townsendi</name>
    <dbReference type="NCBI Taxonomy" id="933632"/>
    <lineage>
        <taxon>Eukaryota</taxon>
        <taxon>Metazoa</taxon>
        <taxon>Chordata</taxon>
        <taxon>Craniata</taxon>
        <taxon>Vertebrata</taxon>
        <taxon>Euteleostomi</taxon>
        <taxon>Lepidosauria</taxon>
        <taxon>Squamata</taxon>
        <taxon>Bifurcata</taxon>
        <taxon>Gekkota</taxon>
        <taxon>Sphaerodactylidae</taxon>
        <taxon>Sphaerodactylus</taxon>
    </lineage>
</organism>
<reference evidence="1" key="1">
    <citation type="submission" date="2021-08" db="EMBL/GenBank/DDBJ databases">
        <title>The first chromosome-level gecko genome reveals the dynamic sex chromosomes of Neotropical dwarf geckos (Sphaerodactylidae: Sphaerodactylus).</title>
        <authorList>
            <person name="Pinto B.J."/>
            <person name="Keating S.E."/>
            <person name="Gamble T."/>
        </authorList>
    </citation>
    <scope>NUCLEOTIDE SEQUENCE</scope>
    <source>
        <strain evidence="1">TG3544</strain>
    </source>
</reference>
<name>A0ACB8F4H3_9SAUR</name>